<evidence type="ECO:0000256" key="5">
    <source>
        <dbReference type="HAMAP-Rule" id="MF_00900"/>
    </source>
</evidence>
<dbReference type="EMBL" id="JADIKL010000008">
    <property type="protein sequence ID" value="MFK2931864.1"/>
    <property type="molecule type" value="Genomic_DNA"/>
</dbReference>
<dbReference type="InterPro" id="IPR016496">
    <property type="entry name" value="GTPase_HflX"/>
</dbReference>
<dbReference type="InterPro" id="IPR006073">
    <property type="entry name" value="GTP-bd"/>
</dbReference>
<dbReference type="PROSITE" id="PS51705">
    <property type="entry name" value="G_HFLX"/>
    <property type="match status" value="1"/>
</dbReference>
<dbReference type="InterPro" id="IPR030394">
    <property type="entry name" value="G_HFLX_dom"/>
</dbReference>
<organism evidence="9 10">
    <name type="scientific">Dyella agri</name>
    <dbReference type="NCBI Taxonomy" id="1926869"/>
    <lineage>
        <taxon>Bacteria</taxon>
        <taxon>Pseudomonadati</taxon>
        <taxon>Pseudomonadota</taxon>
        <taxon>Gammaproteobacteria</taxon>
        <taxon>Lysobacterales</taxon>
        <taxon>Rhodanobacteraceae</taxon>
        <taxon>Dyella</taxon>
    </lineage>
</organism>
<sequence>MFDRQKKGERAVIVLPHARNSGDAERRGAEFAELVKSAGAEILGSVTARVDAPNPRFYIGSGKADEVAEMVRALDADLVLVDHLLSPVQERNLEKHLSTRVVDRAGLILDIFAQRARSHEGKLEVELAQLKHLATRLVRGWTHLDAQRGGAIGNRGPGETQLETDRRLLAERVKQLTKRLEKVQTQRGQQRRARLRNTVPRVALVGYTNAGKSTLFNTLTAGGVYAADQLFATLDPTVRRLDDLACGPAVIADTVGFIRELPHDLVAAFRGTLAEARDADLLLHVSDAADEEREPLRRVVDQVLEEIGAGEVPQLRVFNKIDLVGRADAGIPAGEDQEAAVPGSTSQQESVSGHTATMEPRIDRDADGRPQAVWLSAATGAGIELLRQALGELLGGERVQSELRLPLTAGRLHARLKAAGAIAGEQVDEHGWCLRIDAPRSVIAPLNGGSAAETELLRELLAAPAPDSASLC</sequence>
<dbReference type="NCBIfam" id="NF008280">
    <property type="entry name" value="PRK11058.1"/>
    <property type="match status" value="1"/>
</dbReference>
<comment type="similarity">
    <text evidence="5">Belongs to the TRAFAC class OBG-HflX-like GTPase superfamily. HflX GTPase family.</text>
</comment>
<dbReference type="Gene3D" id="6.10.250.2860">
    <property type="match status" value="1"/>
</dbReference>
<keyword evidence="4 5" id="KW-0342">GTP-binding</keyword>
<evidence type="ECO:0000313" key="9">
    <source>
        <dbReference type="EMBL" id="MFK2931864.1"/>
    </source>
</evidence>
<keyword evidence="3" id="KW-0460">Magnesium</keyword>
<comment type="subcellular location">
    <subcellularLocation>
        <location evidence="5">Cytoplasm</location>
    </subcellularLocation>
    <text evidence="5">May associate with membranes.</text>
</comment>
<evidence type="ECO:0000256" key="2">
    <source>
        <dbReference type="ARBA" id="ARBA00022741"/>
    </source>
</evidence>
<comment type="subunit">
    <text evidence="5">Monomer. Associates with the 50S ribosomal subunit.</text>
</comment>
<evidence type="ECO:0000259" key="8">
    <source>
        <dbReference type="PROSITE" id="PS51705"/>
    </source>
</evidence>
<gene>
    <name evidence="5 9" type="primary">hflX</name>
    <name evidence="9" type="ORF">ISP14_13790</name>
</gene>
<evidence type="ECO:0000256" key="4">
    <source>
        <dbReference type="ARBA" id="ARBA00023134"/>
    </source>
</evidence>
<dbReference type="PANTHER" id="PTHR10229">
    <property type="entry name" value="GTP-BINDING PROTEIN HFLX"/>
    <property type="match status" value="1"/>
</dbReference>
<dbReference type="InterPro" id="IPR042108">
    <property type="entry name" value="GTPase_HflX_N_sf"/>
</dbReference>
<evidence type="ECO:0000256" key="7">
    <source>
        <dbReference type="SAM" id="MobiDB-lite"/>
    </source>
</evidence>
<protein>
    <recommendedName>
        <fullName evidence="5">GTPase HflX</fullName>
    </recommendedName>
    <alternativeName>
        <fullName evidence="5">GTP-binding protein HflX</fullName>
    </alternativeName>
</protein>
<keyword evidence="2 5" id="KW-0547">Nucleotide-binding</keyword>
<reference evidence="9 10" key="1">
    <citation type="submission" date="2020-10" db="EMBL/GenBank/DDBJ databases">
        <title>Phylogeny of dyella-like bacteria.</title>
        <authorList>
            <person name="Fu J."/>
        </authorList>
    </citation>
    <scope>NUCLEOTIDE SEQUENCE [LARGE SCALE GENOMIC DNA]</scope>
    <source>
        <strain evidence="9 10">DKC-1</strain>
    </source>
</reference>
<dbReference type="Proteomes" id="UP001620397">
    <property type="component" value="Unassembled WGS sequence"/>
</dbReference>
<dbReference type="InterPro" id="IPR032305">
    <property type="entry name" value="GTP-bd_M"/>
</dbReference>
<keyword evidence="1" id="KW-0479">Metal-binding</keyword>
<dbReference type="HAMAP" id="MF_00900">
    <property type="entry name" value="GTPase_HflX"/>
    <property type="match status" value="1"/>
</dbReference>
<dbReference type="Pfam" id="PF13167">
    <property type="entry name" value="GTP-bdg_N"/>
    <property type="match status" value="1"/>
</dbReference>
<proteinExistence type="inferred from homology"/>
<dbReference type="PIRSF" id="PIRSF006809">
    <property type="entry name" value="GTP-binding_hflX_prd"/>
    <property type="match status" value="1"/>
</dbReference>
<dbReference type="InterPro" id="IPR025121">
    <property type="entry name" value="GTPase_HflX_N"/>
</dbReference>
<evidence type="ECO:0000256" key="3">
    <source>
        <dbReference type="ARBA" id="ARBA00022842"/>
    </source>
</evidence>
<evidence type="ECO:0000256" key="6">
    <source>
        <dbReference type="SAM" id="Coils"/>
    </source>
</evidence>
<dbReference type="InterPro" id="IPR027417">
    <property type="entry name" value="P-loop_NTPase"/>
</dbReference>
<feature type="region of interest" description="Disordered" evidence="7">
    <location>
        <begin position="335"/>
        <end position="366"/>
    </location>
</feature>
<dbReference type="CDD" id="cd01878">
    <property type="entry name" value="HflX"/>
    <property type="match status" value="1"/>
</dbReference>
<feature type="domain" description="Hflx-type G" evidence="8">
    <location>
        <begin position="200"/>
        <end position="398"/>
    </location>
</feature>
<evidence type="ECO:0000313" key="10">
    <source>
        <dbReference type="Proteomes" id="UP001620397"/>
    </source>
</evidence>
<keyword evidence="10" id="KW-1185">Reference proteome</keyword>
<name>A0ABW8KIA2_9GAMM</name>
<keyword evidence="5" id="KW-0963">Cytoplasm</keyword>
<dbReference type="RefSeq" id="WP_404540923.1">
    <property type="nucleotide sequence ID" value="NZ_JADIKL010000008.1"/>
</dbReference>
<feature type="compositionally biased region" description="Polar residues" evidence="7">
    <location>
        <begin position="343"/>
        <end position="355"/>
    </location>
</feature>
<accession>A0ABW8KIA2</accession>
<dbReference type="PRINTS" id="PR00326">
    <property type="entry name" value="GTP1OBG"/>
</dbReference>
<evidence type="ECO:0000256" key="1">
    <source>
        <dbReference type="ARBA" id="ARBA00022723"/>
    </source>
</evidence>
<comment type="function">
    <text evidence="5">GTPase that associates with the 50S ribosomal subunit and may have a role during protein synthesis or ribosome biogenesis.</text>
</comment>
<feature type="coiled-coil region" evidence="6">
    <location>
        <begin position="166"/>
        <end position="193"/>
    </location>
</feature>
<keyword evidence="6" id="KW-0175">Coiled coil</keyword>
<dbReference type="SUPFAM" id="SSF52540">
    <property type="entry name" value="P-loop containing nucleoside triphosphate hydrolases"/>
    <property type="match status" value="1"/>
</dbReference>
<dbReference type="NCBIfam" id="TIGR03156">
    <property type="entry name" value="GTP_HflX"/>
    <property type="match status" value="1"/>
</dbReference>
<dbReference type="Gene3D" id="3.40.50.300">
    <property type="entry name" value="P-loop containing nucleotide triphosphate hydrolases"/>
    <property type="match status" value="1"/>
</dbReference>
<dbReference type="Pfam" id="PF16360">
    <property type="entry name" value="GTP-bdg_M"/>
    <property type="match status" value="1"/>
</dbReference>
<dbReference type="Pfam" id="PF01926">
    <property type="entry name" value="MMR_HSR1"/>
    <property type="match status" value="1"/>
</dbReference>
<dbReference type="Gene3D" id="3.40.50.11060">
    <property type="entry name" value="GTPase HflX, N-terminal domain"/>
    <property type="match status" value="1"/>
</dbReference>
<comment type="caution">
    <text evidence="9">The sequence shown here is derived from an EMBL/GenBank/DDBJ whole genome shotgun (WGS) entry which is preliminary data.</text>
</comment>
<dbReference type="PANTHER" id="PTHR10229:SF0">
    <property type="entry name" value="GTP-BINDING PROTEIN 6-RELATED"/>
    <property type="match status" value="1"/>
</dbReference>